<dbReference type="PANTHER" id="PTHR43135">
    <property type="entry name" value="ALPHA-D-RIBOSE 1-METHYLPHOSPHONATE 5-TRIPHOSPHATE DIPHOSPHATASE"/>
    <property type="match status" value="1"/>
</dbReference>
<dbReference type="Gene3D" id="2.30.40.10">
    <property type="entry name" value="Urease, subunit C, domain 1"/>
    <property type="match status" value="2"/>
</dbReference>
<dbReference type="GO" id="GO:0016810">
    <property type="term" value="F:hydrolase activity, acting on carbon-nitrogen (but not peptide) bonds"/>
    <property type="evidence" value="ECO:0007669"/>
    <property type="project" value="InterPro"/>
</dbReference>
<sequence length="533" mass="57941">MIFFATVALVFRRVCTLAERTSSSFLSALSLIWRGTKAAVLWVMLLVSAAPLWAAAPPITTLISDVTVIDGLGEAPLLHRYVLLQEGRIASIDTKPPIVGADVVVIDGRGFYLLPGFWDMHAHTFADTTAMELYLAAGVTGLRDMGCPENCTTKLGEVRQAYLSGSGVYPRLVFSGPMIDGDSPYDDYPSHRQINLQTLPDALAVLQKLQVDFIKVRDFLSRDEYMALVGAGAAMQLQLAGHVPISLPVNEAVRSGLSTVEHEGSLFGGLLLACSSDESKLRDELRNMMRKATASGDVETLYAEALNAGFIDRLLNSYDPNKADALVQAFFDSGAALVPTLVMQEPMLHSADPEFNGRRKVEDEEFIDAPDTLISGWRETAGEEVLGQPFSDLDRAAMARQYNQVVKLIGKMHRAGVPILAGTDASFPDGTPWVWPGYSLHDELELLVSAGLSPSEAIASATGAAAAQMGLSDTGVIAAGNRADLILLGRNPLEDIRNTRVIKRVWVNGQSVDRDALLDRVKRRAEDHENYWE</sequence>
<gene>
    <name evidence="2" type="ORF">EVB03_07825</name>
</gene>
<dbReference type="InterPro" id="IPR051781">
    <property type="entry name" value="Metallo-dep_Hydrolase"/>
</dbReference>
<feature type="domain" description="Amidohydrolase-related" evidence="1">
    <location>
        <begin position="410"/>
        <end position="512"/>
    </location>
</feature>
<dbReference type="InterPro" id="IPR011059">
    <property type="entry name" value="Metal-dep_hydrolase_composite"/>
</dbReference>
<dbReference type="SUPFAM" id="SSF51556">
    <property type="entry name" value="Metallo-dependent hydrolases"/>
    <property type="match status" value="1"/>
</dbReference>
<dbReference type="Pfam" id="PF01979">
    <property type="entry name" value="Amidohydro_1"/>
    <property type="match status" value="1"/>
</dbReference>
<comment type="caution">
    <text evidence="2">The sequence shown here is derived from an EMBL/GenBank/DDBJ whole genome shotgun (WGS) entry which is preliminary data.</text>
</comment>
<protein>
    <recommendedName>
        <fullName evidence="1">Amidohydrolase-related domain-containing protein</fullName>
    </recommendedName>
</protein>
<organism evidence="2 3">
    <name type="scientific">SAR92 clade bacterium</name>
    <dbReference type="NCBI Taxonomy" id="2315479"/>
    <lineage>
        <taxon>Bacteria</taxon>
        <taxon>Pseudomonadati</taxon>
        <taxon>Pseudomonadota</taxon>
        <taxon>Gammaproteobacteria</taxon>
        <taxon>Cellvibrionales</taxon>
        <taxon>Porticoccaceae</taxon>
        <taxon>SAR92 clade</taxon>
    </lineage>
</organism>
<dbReference type="InterPro" id="IPR032466">
    <property type="entry name" value="Metal_Hydrolase"/>
</dbReference>
<reference evidence="2 3" key="1">
    <citation type="submission" date="2019-02" db="EMBL/GenBank/DDBJ databases">
        <title>Prokaryotic population dynamics and viral predation in marine succession experiment using metagenomics: the confinement effect.</title>
        <authorList>
            <person name="Haro-Moreno J.M."/>
            <person name="Rodriguez-Valera F."/>
            <person name="Lopez-Perez M."/>
        </authorList>
    </citation>
    <scope>NUCLEOTIDE SEQUENCE [LARGE SCALE GENOMIC DNA]</scope>
    <source>
        <strain evidence="2">MED-G170</strain>
    </source>
</reference>
<dbReference type="Proteomes" id="UP000315889">
    <property type="component" value="Unassembled WGS sequence"/>
</dbReference>
<dbReference type="EMBL" id="SHBP01000011">
    <property type="protein sequence ID" value="RZO19485.1"/>
    <property type="molecule type" value="Genomic_DNA"/>
</dbReference>
<proteinExistence type="predicted"/>
<evidence type="ECO:0000259" key="1">
    <source>
        <dbReference type="Pfam" id="PF01979"/>
    </source>
</evidence>
<dbReference type="InterPro" id="IPR006680">
    <property type="entry name" value="Amidohydro-rel"/>
</dbReference>
<dbReference type="SUPFAM" id="SSF51338">
    <property type="entry name" value="Composite domain of metallo-dependent hydrolases"/>
    <property type="match status" value="1"/>
</dbReference>
<dbReference type="AlphaFoldDB" id="A0A520ME65"/>
<evidence type="ECO:0000313" key="3">
    <source>
        <dbReference type="Proteomes" id="UP000315889"/>
    </source>
</evidence>
<name>A0A520ME65_9GAMM</name>
<accession>A0A520ME65</accession>
<dbReference type="PANTHER" id="PTHR43135:SF3">
    <property type="entry name" value="ALPHA-D-RIBOSE 1-METHYLPHOSPHONATE 5-TRIPHOSPHATE DIPHOSPHATASE"/>
    <property type="match status" value="1"/>
</dbReference>
<evidence type="ECO:0000313" key="2">
    <source>
        <dbReference type="EMBL" id="RZO19485.1"/>
    </source>
</evidence>